<sequence>MQYLTAPNSDLELLRVRLETILEHPLCFVQHILFPSSVYITSIEHNDEIEEENFYLIYQIKKDRGGMPQAIIQFLQIPIRFRGKGAGSKVYRFLENLLRAQNCYSITLEARVNSLNPKDNSVGFWGKQGFVPGVHYAFDDENFPMVKRLQ</sequence>
<dbReference type="Proteomes" id="UP001172911">
    <property type="component" value="Unassembled WGS sequence"/>
</dbReference>
<gene>
    <name evidence="2" type="ORF">P6N53_02700</name>
</gene>
<evidence type="ECO:0000313" key="2">
    <source>
        <dbReference type="EMBL" id="MDO7786129.1"/>
    </source>
</evidence>
<evidence type="ECO:0000259" key="1">
    <source>
        <dbReference type="PROSITE" id="PS51186"/>
    </source>
</evidence>
<accession>A0AAW7ZA20</accession>
<dbReference type="CDD" id="cd04301">
    <property type="entry name" value="NAT_SF"/>
    <property type="match status" value="1"/>
</dbReference>
<dbReference type="EMBL" id="JARPTC010000003">
    <property type="protein sequence ID" value="MDO7786129.1"/>
    <property type="molecule type" value="Genomic_DNA"/>
</dbReference>
<name>A0AAW7ZA20_9FIRM</name>
<organism evidence="2 3">
    <name type="scientific">Desulforamulus aquiferis</name>
    <dbReference type="NCBI Taxonomy" id="1397668"/>
    <lineage>
        <taxon>Bacteria</taxon>
        <taxon>Bacillati</taxon>
        <taxon>Bacillota</taxon>
        <taxon>Clostridia</taxon>
        <taxon>Eubacteriales</taxon>
        <taxon>Peptococcaceae</taxon>
        <taxon>Desulforamulus</taxon>
    </lineage>
</organism>
<dbReference type="SUPFAM" id="SSF55729">
    <property type="entry name" value="Acyl-CoA N-acyltransferases (Nat)"/>
    <property type="match status" value="1"/>
</dbReference>
<dbReference type="Gene3D" id="3.40.630.30">
    <property type="match status" value="1"/>
</dbReference>
<proteinExistence type="predicted"/>
<keyword evidence="3" id="KW-1185">Reference proteome</keyword>
<dbReference type="GO" id="GO:0016747">
    <property type="term" value="F:acyltransferase activity, transferring groups other than amino-acyl groups"/>
    <property type="evidence" value="ECO:0007669"/>
    <property type="project" value="InterPro"/>
</dbReference>
<dbReference type="InterPro" id="IPR016181">
    <property type="entry name" value="Acyl_CoA_acyltransferase"/>
</dbReference>
<dbReference type="AlphaFoldDB" id="A0AAW7ZA20"/>
<dbReference type="PROSITE" id="PS51186">
    <property type="entry name" value="GNAT"/>
    <property type="match status" value="1"/>
</dbReference>
<protein>
    <submittedName>
        <fullName evidence="2">GNAT family N-acetyltransferase</fullName>
    </submittedName>
</protein>
<reference evidence="2" key="2">
    <citation type="submission" date="2023-03" db="EMBL/GenBank/DDBJ databases">
        <authorList>
            <person name="Zhang Z."/>
        </authorList>
    </citation>
    <scope>NUCLEOTIDE SEQUENCE</scope>
    <source>
        <strain evidence="2">DSA</strain>
    </source>
</reference>
<dbReference type="InterPro" id="IPR000182">
    <property type="entry name" value="GNAT_dom"/>
</dbReference>
<comment type="caution">
    <text evidence="2">The sequence shown here is derived from an EMBL/GenBank/DDBJ whole genome shotgun (WGS) entry which is preliminary data.</text>
</comment>
<feature type="domain" description="N-acetyltransferase" evidence="1">
    <location>
        <begin position="1"/>
        <end position="150"/>
    </location>
</feature>
<evidence type="ECO:0000313" key="3">
    <source>
        <dbReference type="Proteomes" id="UP001172911"/>
    </source>
</evidence>
<reference evidence="2" key="1">
    <citation type="journal article" date="2023" name="J. Hazard. Mater.">
        <title>Anaerobic biodegradation of pyrene and benzo[a]pyrene by a new sulfate-reducing Desulforamulus aquiferis strain DSA.</title>
        <authorList>
            <person name="Zhang Z."/>
            <person name="Sun J."/>
            <person name="Gong X."/>
            <person name="Wang C."/>
            <person name="Wang H."/>
        </authorList>
    </citation>
    <scope>NUCLEOTIDE SEQUENCE</scope>
    <source>
        <strain evidence="2">DSA</strain>
    </source>
</reference>